<feature type="non-terminal residue" evidence="2">
    <location>
        <position position="166"/>
    </location>
</feature>
<sequence>MTTNDKQIDFLDVRLYKEDGKIAYTLFNKPTDRNTLLHAESHHPKHLINSLPQSQFMRVIRNNSNMANTQLQLQDMWDKFLARGYKHRDLSKALDRCYEMPLQITATTVSTERLVFPTTYTTISNEIKQSVDRNWRILQNDTSLPPQFKQRPMMCYRRGSNLRDLL</sequence>
<dbReference type="PANTHER" id="PTHR21301:SF14">
    <property type="match status" value="1"/>
</dbReference>
<dbReference type="InterPro" id="IPR058912">
    <property type="entry name" value="HTH_animal"/>
</dbReference>
<accession>A0AAD1W6A5</accession>
<dbReference type="EMBL" id="OW240916">
    <property type="protein sequence ID" value="CAH2293731.1"/>
    <property type="molecule type" value="Genomic_DNA"/>
</dbReference>
<evidence type="ECO:0000313" key="3">
    <source>
        <dbReference type="Proteomes" id="UP001295444"/>
    </source>
</evidence>
<evidence type="ECO:0000313" key="2">
    <source>
        <dbReference type="EMBL" id="CAH2293731.1"/>
    </source>
</evidence>
<feature type="domain" description="Helix-turn-helix" evidence="1">
    <location>
        <begin position="36"/>
        <end position="88"/>
    </location>
</feature>
<dbReference type="Proteomes" id="UP001295444">
    <property type="component" value="Chromosome 05"/>
</dbReference>
<reference evidence="2" key="1">
    <citation type="submission" date="2022-03" db="EMBL/GenBank/DDBJ databases">
        <authorList>
            <person name="Alioto T."/>
            <person name="Alioto T."/>
            <person name="Gomez Garrido J."/>
        </authorList>
    </citation>
    <scope>NUCLEOTIDE SEQUENCE</scope>
</reference>
<name>A0AAD1W6A5_PELCU</name>
<evidence type="ECO:0000259" key="1">
    <source>
        <dbReference type="Pfam" id="PF26215"/>
    </source>
</evidence>
<dbReference type="Pfam" id="PF26215">
    <property type="entry name" value="HTH_animal"/>
    <property type="match status" value="1"/>
</dbReference>
<proteinExistence type="predicted"/>
<protein>
    <recommendedName>
        <fullName evidence="1">Helix-turn-helix domain-containing protein</fullName>
    </recommendedName>
</protein>
<gene>
    <name evidence="2" type="ORF">PECUL_23A044134</name>
</gene>
<organism evidence="2 3">
    <name type="scientific">Pelobates cultripes</name>
    <name type="common">Western spadefoot toad</name>
    <dbReference type="NCBI Taxonomy" id="61616"/>
    <lineage>
        <taxon>Eukaryota</taxon>
        <taxon>Metazoa</taxon>
        <taxon>Chordata</taxon>
        <taxon>Craniata</taxon>
        <taxon>Vertebrata</taxon>
        <taxon>Euteleostomi</taxon>
        <taxon>Amphibia</taxon>
        <taxon>Batrachia</taxon>
        <taxon>Anura</taxon>
        <taxon>Pelobatoidea</taxon>
        <taxon>Pelobatidae</taxon>
        <taxon>Pelobates</taxon>
    </lineage>
</organism>
<dbReference type="AlphaFoldDB" id="A0AAD1W6A5"/>
<keyword evidence="3" id="KW-1185">Reference proteome</keyword>
<dbReference type="PANTHER" id="PTHR21301">
    <property type="entry name" value="REVERSE TRANSCRIPTASE"/>
    <property type="match status" value="1"/>
</dbReference>